<name>A0ABU2ZH19_9SPHN</name>
<keyword evidence="2" id="KW-0547">Nucleotide-binding</keyword>
<evidence type="ECO:0000256" key="3">
    <source>
        <dbReference type="ARBA" id="ARBA00022840"/>
    </source>
</evidence>
<keyword evidence="1" id="KW-0436">Ligase</keyword>
<keyword evidence="5" id="KW-1185">Reference proteome</keyword>
<protein>
    <submittedName>
        <fullName evidence="4">Uncharacterized protein</fullName>
    </submittedName>
</protein>
<proteinExistence type="predicted"/>
<accession>A0ABU2ZH19</accession>
<organism evidence="4 5">
    <name type="scientific">Croceicoccus esteveae</name>
    <dbReference type="NCBI Taxonomy" id="3075597"/>
    <lineage>
        <taxon>Bacteria</taxon>
        <taxon>Pseudomonadati</taxon>
        <taxon>Pseudomonadota</taxon>
        <taxon>Alphaproteobacteria</taxon>
        <taxon>Sphingomonadales</taxon>
        <taxon>Erythrobacteraceae</taxon>
        <taxon>Croceicoccus</taxon>
    </lineage>
</organism>
<dbReference type="Proteomes" id="UP001259803">
    <property type="component" value="Unassembled WGS sequence"/>
</dbReference>
<reference evidence="4 5" key="1">
    <citation type="submission" date="2023-09" db="EMBL/GenBank/DDBJ databases">
        <authorList>
            <person name="Rey-Velasco X."/>
        </authorList>
    </citation>
    <scope>NUCLEOTIDE SEQUENCE [LARGE SCALE GENOMIC DNA]</scope>
    <source>
        <strain evidence="4 5">F390</strain>
    </source>
</reference>
<dbReference type="PANTHER" id="PTHR43024">
    <property type="entry name" value="UDP-N-ACETYLMURAMOYL-TRIPEPTIDE--D-ALANYL-D-ALANINE LIGASE"/>
    <property type="match status" value="1"/>
</dbReference>
<dbReference type="InterPro" id="IPR051046">
    <property type="entry name" value="MurCDEF_CellWall_CoF430Synth"/>
</dbReference>
<sequence>MNGASRIISGVLARNGARTCPGPIPASTRQAIIAGAGISEPSALWDAQAVAASVGGQASGTFEAGSVAISPQEVEQGTLYFAQAELDAQAAFAKGATGIVCSKPVGGPHVLVDDTERALERLARAARNRTRATVIAILGFGRNTAPASLDQALKLASKGMSFAANTEQGLDLALARLASDNSHALFGIDDVDRPAVLRPHLLILGSAASRAGGCRAASALQPGGSALMPADHSDFACWRAAALDAGAQVFGYGRKASAEIRLLDRVAGPFGGSLVTADMNGRKLCYTIAAEADAAASLAVVGAMHMAGASPGAAAMILAAEAFGNNDAP</sequence>
<dbReference type="SUPFAM" id="SSF63418">
    <property type="entry name" value="MurE/MurF N-terminal domain"/>
    <property type="match status" value="1"/>
</dbReference>
<evidence type="ECO:0000313" key="5">
    <source>
        <dbReference type="Proteomes" id="UP001259803"/>
    </source>
</evidence>
<comment type="caution">
    <text evidence="4">The sequence shown here is derived from an EMBL/GenBank/DDBJ whole genome shotgun (WGS) entry which is preliminary data.</text>
</comment>
<dbReference type="RefSeq" id="WP_311340234.1">
    <property type="nucleotide sequence ID" value="NZ_JAVRHS010000003.1"/>
</dbReference>
<dbReference type="EMBL" id="JAVRHS010000003">
    <property type="protein sequence ID" value="MDT0575656.1"/>
    <property type="molecule type" value="Genomic_DNA"/>
</dbReference>
<evidence type="ECO:0000256" key="2">
    <source>
        <dbReference type="ARBA" id="ARBA00022741"/>
    </source>
</evidence>
<gene>
    <name evidence="4" type="ORF">RM533_05615</name>
</gene>
<keyword evidence="3" id="KW-0067">ATP-binding</keyword>
<dbReference type="Gene3D" id="3.40.1390.10">
    <property type="entry name" value="MurE/MurF, N-terminal domain"/>
    <property type="match status" value="1"/>
</dbReference>
<evidence type="ECO:0000256" key="1">
    <source>
        <dbReference type="ARBA" id="ARBA00022598"/>
    </source>
</evidence>
<dbReference type="InterPro" id="IPR035911">
    <property type="entry name" value="MurE/MurF_N"/>
</dbReference>
<dbReference type="PANTHER" id="PTHR43024:SF1">
    <property type="entry name" value="UDP-N-ACETYLMURAMOYL-TRIPEPTIDE--D-ALANYL-D-ALANINE LIGASE"/>
    <property type="match status" value="1"/>
</dbReference>
<evidence type="ECO:0000313" key="4">
    <source>
        <dbReference type="EMBL" id="MDT0575656.1"/>
    </source>
</evidence>